<protein>
    <recommendedName>
        <fullName evidence="5">Periplasmic heavy metal sensor</fullName>
    </recommendedName>
</protein>
<keyword evidence="1" id="KW-0175">Coiled coil</keyword>
<dbReference type="OrthoDB" id="5616330at2"/>
<accession>A0A4P7NYW9</accession>
<keyword evidence="4" id="KW-1185">Reference proteome</keyword>
<evidence type="ECO:0000256" key="1">
    <source>
        <dbReference type="SAM" id="Coils"/>
    </source>
</evidence>
<evidence type="ECO:0000313" key="3">
    <source>
        <dbReference type="EMBL" id="QBZ82963.1"/>
    </source>
</evidence>
<evidence type="ECO:0000313" key="4">
    <source>
        <dbReference type="Proteomes" id="UP000296201"/>
    </source>
</evidence>
<gene>
    <name evidence="3" type="ORF">GHNINEIG_01004</name>
</gene>
<evidence type="ECO:0000256" key="2">
    <source>
        <dbReference type="SAM" id="SignalP"/>
    </source>
</evidence>
<feature type="coiled-coil region" evidence="1">
    <location>
        <begin position="181"/>
        <end position="208"/>
    </location>
</feature>
<feature type="coiled-coil region" evidence="1">
    <location>
        <begin position="53"/>
        <end position="80"/>
    </location>
</feature>
<dbReference type="Proteomes" id="UP000296201">
    <property type="component" value="Chromosome"/>
</dbReference>
<reference evidence="3 4" key="1">
    <citation type="submission" date="2018-08" db="EMBL/GenBank/DDBJ databases">
        <title>Horizontal acquisition of hydrogen conversion ability and other habitat adaptations in Hydrogenovibrio crunogenus strains.</title>
        <authorList>
            <person name="Gonnella G."/>
            <person name="Adam N."/>
            <person name="Perner M."/>
        </authorList>
    </citation>
    <scope>NUCLEOTIDE SEQUENCE [LARGE SCALE GENOMIC DNA]</scope>
    <source>
        <strain evidence="3 4">SP-41</strain>
    </source>
</reference>
<evidence type="ECO:0008006" key="5">
    <source>
        <dbReference type="Google" id="ProtNLM"/>
    </source>
</evidence>
<dbReference type="AlphaFoldDB" id="A0A4P7NYW9"/>
<keyword evidence="2" id="KW-0732">Signal</keyword>
<feature type="signal peptide" evidence="2">
    <location>
        <begin position="1"/>
        <end position="29"/>
    </location>
</feature>
<name>A0A4P7NYW9_9GAMM</name>
<organism evidence="3 4">
    <name type="scientific">Hydrogenovibrio crunogenus</name>
    <dbReference type="NCBI Taxonomy" id="39765"/>
    <lineage>
        <taxon>Bacteria</taxon>
        <taxon>Pseudomonadati</taxon>
        <taxon>Pseudomonadota</taxon>
        <taxon>Gammaproteobacteria</taxon>
        <taxon>Thiotrichales</taxon>
        <taxon>Piscirickettsiaceae</taxon>
        <taxon>Hydrogenovibrio</taxon>
    </lineage>
</organism>
<proteinExistence type="predicted"/>
<feature type="chain" id="PRO_5020639155" description="Periplasmic heavy metal sensor" evidence="2">
    <location>
        <begin position="30"/>
        <end position="209"/>
    </location>
</feature>
<dbReference type="RefSeq" id="WP_135795627.1">
    <property type="nucleotide sequence ID" value="NZ_CP032096.1"/>
</dbReference>
<sequence length="209" mass="23991" precursor="true">MYFLKMPLRQTLTAIAFMTGVSVMSQVQAQPTAPAAAPHGGGMQQMPKMTPEQQSMMMELQKTQQQLQQTQQELQKIQQQVYKESPELQKQRDALQSKVSEKMSHGGYDADKELKKMNALVDKYQNSNEKPSQAEIQEFQASQQEFQSRQQKVFQDPEIRKMAENLQQNVKAKIQATGPKGKSLIVRLENQMKKLQQLRQKAMAMMRSK</sequence>
<dbReference type="EMBL" id="CP032096">
    <property type="protein sequence ID" value="QBZ82963.1"/>
    <property type="molecule type" value="Genomic_DNA"/>
</dbReference>